<comment type="caution">
    <text evidence="1">The sequence shown here is derived from an EMBL/GenBank/DDBJ whole genome shotgun (WGS) entry which is preliminary data.</text>
</comment>
<gene>
    <name evidence="1" type="ORF">ROHU_002888</name>
</gene>
<evidence type="ECO:0000313" key="1">
    <source>
        <dbReference type="EMBL" id="RXN36515.1"/>
    </source>
</evidence>
<accession>A0A498NX21</accession>
<protein>
    <submittedName>
        <fullName evidence="1">Uncharacterized protein</fullName>
    </submittedName>
</protein>
<reference evidence="1 2" key="1">
    <citation type="submission" date="2018-03" db="EMBL/GenBank/DDBJ databases">
        <title>Draft genome sequence of Rohu Carp (Labeo rohita).</title>
        <authorList>
            <person name="Das P."/>
            <person name="Kushwaha B."/>
            <person name="Joshi C.G."/>
            <person name="Kumar D."/>
            <person name="Nagpure N.S."/>
            <person name="Sahoo L."/>
            <person name="Das S.P."/>
            <person name="Bit A."/>
            <person name="Patnaik S."/>
            <person name="Meher P.K."/>
            <person name="Jayasankar P."/>
            <person name="Koringa P.G."/>
            <person name="Patel N.V."/>
            <person name="Hinsu A.T."/>
            <person name="Kumar R."/>
            <person name="Pandey M."/>
            <person name="Agarwal S."/>
            <person name="Srivastava S."/>
            <person name="Singh M."/>
            <person name="Iquebal M.A."/>
            <person name="Jaiswal S."/>
            <person name="Angadi U.B."/>
            <person name="Kumar N."/>
            <person name="Raza M."/>
            <person name="Shah T.M."/>
            <person name="Rai A."/>
            <person name="Jena J.K."/>
        </authorList>
    </citation>
    <scope>NUCLEOTIDE SEQUENCE [LARGE SCALE GENOMIC DNA]</scope>
    <source>
        <strain evidence="1">DASCIFA01</strain>
        <tissue evidence="1">Testis</tissue>
    </source>
</reference>
<sequence>MTHINWRVPRILNATSTSCFWRDLNDSSIGCTLWRYHGQDRFNLLQCPKFCSASQCNVMICPILYTDSDYWADPPFQHEKSIKKFQAIRCSDVGSDGYLTDLGLVASVIHCTSSAQAT</sequence>
<dbReference type="AlphaFoldDB" id="A0A498NX21"/>
<dbReference type="Proteomes" id="UP000290572">
    <property type="component" value="Unassembled WGS sequence"/>
</dbReference>
<keyword evidence="2" id="KW-1185">Reference proteome</keyword>
<evidence type="ECO:0000313" key="2">
    <source>
        <dbReference type="Proteomes" id="UP000290572"/>
    </source>
</evidence>
<name>A0A498NX21_LABRO</name>
<dbReference type="EMBL" id="QBIY01007952">
    <property type="protein sequence ID" value="RXN36515.1"/>
    <property type="molecule type" value="Genomic_DNA"/>
</dbReference>
<organism evidence="1 2">
    <name type="scientific">Labeo rohita</name>
    <name type="common">Indian major carp</name>
    <name type="synonym">Cyprinus rohita</name>
    <dbReference type="NCBI Taxonomy" id="84645"/>
    <lineage>
        <taxon>Eukaryota</taxon>
        <taxon>Metazoa</taxon>
        <taxon>Chordata</taxon>
        <taxon>Craniata</taxon>
        <taxon>Vertebrata</taxon>
        <taxon>Euteleostomi</taxon>
        <taxon>Actinopterygii</taxon>
        <taxon>Neopterygii</taxon>
        <taxon>Teleostei</taxon>
        <taxon>Ostariophysi</taxon>
        <taxon>Cypriniformes</taxon>
        <taxon>Cyprinidae</taxon>
        <taxon>Labeoninae</taxon>
        <taxon>Labeonini</taxon>
        <taxon>Labeo</taxon>
    </lineage>
</organism>
<proteinExistence type="predicted"/>